<dbReference type="OrthoDB" id="9763796at2"/>
<dbReference type="GO" id="GO:0005886">
    <property type="term" value="C:plasma membrane"/>
    <property type="evidence" value="ECO:0007669"/>
    <property type="project" value="UniProtKB-SubCell"/>
</dbReference>
<gene>
    <name evidence="9" type="primary">kdpA</name>
    <name evidence="10" type="ORF">DFR52_104343</name>
</gene>
<dbReference type="Pfam" id="PF03814">
    <property type="entry name" value="KdpA"/>
    <property type="match status" value="1"/>
</dbReference>
<comment type="caution">
    <text evidence="9">Lacks conserved residue(s) required for the propagation of feature annotation.</text>
</comment>
<dbReference type="GO" id="GO:0008556">
    <property type="term" value="F:P-type potassium transmembrane transporter activity"/>
    <property type="evidence" value="ECO:0007669"/>
    <property type="project" value="InterPro"/>
</dbReference>
<dbReference type="GO" id="GO:0030955">
    <property type="term" value="F:potassium ion binding"/>
    <property type="evidence" value="ECO:0007669"/>
    <property type="project" value="UniProtKB-UniRule"/>
</dbReference>
<dbReference type="InterPro" id="IPR004623">
    <property type="entry name" value="KdpA"/>
</dbReference>
<proteinExistence type="inferred from homology"/>
<evidence type="ECO:0000256" key="7">
    <source>
        <dbReference type="ARBA" id="ARBA00023065"/>
    </source>
</evidence>
<feature type="transmembrane region" description="Helical" evidence="9">
    <location>
        <begin position="282"/>
        <end position="301"/>
    </location>
</feature>
<keyword evidence="3 9" id="KW-0633">Potassium transport</keyword>
<feature type="transmembrane region" description="Helical" evidence="9">
    <location>
        <begin position="65"/>
        <end position="86"/>
    </location>
</feature>
<dbReference type="NCBIfam" id="TIGR00680">
    <property type="entry name" value="kdpA"/>
    <property type="match status" value="1"/>
</dbReference>
<dbReference type="PIRSF" id="PIRSF001294">
    <property type="entry name" value="K_ATPaseA"/>
    <property type="match status" value="1"/>
</dbReference>
<dbReference type="AlphaFoldDB" id="A0A317PHJ3"/>
<evidence type="ECO:0000313" key="11">
    <source>
        <dbReference type="Proteomes" id="UP000246352"/>
    </source>
</evidence>
<dbReference type="EMBL" id="QGTR01000004">
    <property type="protein sequence ID" value="PWV99052.1"/>
    <property type="molecule type" value="Genomic_DNA"/>
</dbReference>
<dbReference type="Proteomes" id="UP000246352">
    <property type="component" value="Unassembled WGS sequence"/>
</dbReference>
<feature type="transmembrane region" description="Helical" evidence="9">
    <location>
        <begin position="525"/>
        <end position="547"/>
    </location>
</feature>
<keyword evidence="7 9" id="KW-0406">Ion transport</keyword>
<keyword evidence="11" id="KW-1185">Reference proteome</keyword>
<keyword evidence="6 9" id="KW-1133">Transmembrane helix</keyword>
<keyword evidence="4 9" id="KW-0812">Transmembrane</keyword>
<evidence type="ECO:0000256" key="8">
    <source>
        <dbReference type="ARBA" id="ARBA00023136"/>
    </source>
</evidence>
<feature type="transmembrane region" description="Helical" evidence="9">
    <location>
        <begin position="249"/>
        <end position="270"/>
    </location>
</feature>
<evidence type="ECO:0000256" key="4">
    <source>
        <dbReference type="ARBA" id="ARBA00022692"/>
    </source>
</evidence>
<keyword evidence="1 9" id="KW-0813">Transport</keyword>
<name>A0A317PHJ3_9HYPH</name>
<comment type="function">
    <text evidence="9">Part of the high-affinity ATP-driven potassium transport (or Kdp) system, which catalyzes the hydrolysis of ATP coupled with the electrogenic transport of potassium into the cytoplasm. This subunit binds the extracellular potassium ions and delivers the ions to the membrane domain of KdpB through an intramembrane tunnel.</text>
</comment>
<comment type="similarity">
    <text evidence="9">Belongs to the KdpA family.</text>
</comment>
<evidence type="ECO:0000256" key="6">
    <source>
        <dbReference type="ARBA" id="ARBA00022989"/>
    </source>
</evidence>
<dbReference type="PANTHER" id="PTHR30607:SF2">
    <property type="entry name" value="POTASSIUM-TRANSPORTING ATPASE POTASSIUM-BINDING SUBUNIT"/>
    <property type="match status" value="1"/>
</dbReference>
<feature type="transmembrane region" description="Helical" evidence="9">
    <location>
        <begin position="416"/>
        <end position="437"/>
    </location>
</feature>
<feature type="transmembrane region" description="Helical" evidence="9">
    <location>
        <begin position="483"/>
        <end position="504"/>
    </location>
</feature>
<sequence>MLTQSILFVVLVVGGTALASWPLGRYMQWAMDPADLPSGISGWKTRAFAAIGGPLAASSQNWTRYMSAMLAFNLVMFAVCAAILALQQHLPLNPDGRPALEASLIFNTAASFTSNTNLQHYSGEVSLSYLSQLGALMWLQFVSAATGIAALAALARGLAGRPLGNFFLDIQRACFLVLLPAALVLAVLLVIGGVPMTFEGAAIATTLEGVQQTIARGPVAAFVSIKQLGTNGGGFFGPNSTHPLENPGFWTNIIEMVAIILIPMACVWMFARIIGRLRHGGVIFAVMLAFLLVKIAGSVYFEAAPTRAFAGLPIDQTLGNLEGKEMRFGPAGGPLWSVLTTSTSNGSVGAMHDSLNPMTGLMPMVGMWLNATFGGVGVGMINMFLYIVVGVFIAGMMIGRTPEYLGWRVEAREVKLALLALLAHGLFVLGGTAIFAATPWGADTLNNTGPHGFSEILYEFTSASANNGSGFEGLGDNTMPWNIATGIVMLLARFIPILLPLAIVGSLSGKRRSAESNGTLSVEGGVFGTMLAATIVVVGALTFFPAATLGPIAEHVTTMN</sequence>
<accession>A0A317PHJ3</accession>
<dbReference type="PANTHER" id="PTHR30607">
    <property type="entry name" value="POTASSIUM-TRANSPORTING ATPASE A CHAIN"/>
    <property type="match status" value="1"/>
</dbReference>
<feature type="transmembrane region" description="Helical" evidence="9">
    <location>
        <begin position="175"/>
        <end position="198"/>
    </location>
</feature>
<evidence type="ECO:0000256" key="3">
    <source>
        <dbReference type="ARBA" id="ARBA00022538"/>
    </source>
</evidence>
<protein>
    <recommendedName>
        <fullName evidence="9">Potassium-transporting ATPase potassium-binding subunit</fullName>
    </recommendedName>
    <alternativeName>
        <fullName evidence="9">ATP phosphohydrolase [potassium-transporting] A chain</fullName>
    </alternativeName>
    <alternativeName>
        <fullName evidence="9">Potassium-binding and translocating subunit A</fullName>
    </alternativeName>
    <alternativeName>
        <fullName evidence="9">Potassium-translocating ATPase A chain</fullName>
    </alternativeName>
</protein>
<keyword evidence="5 9" id="KW-0630">Potassium</keyword>
<feature type="transmembrane region" description="Helical" evidence="9">
    <location>
        <begin position="135"/>
        <end position="154"/>
    </location>
</feature>
<comment type="subcellular location">
    <subcellularLocation>
        <location evidence="9">Cell membrane</location>
        <topology evidence="9">Multi-pass membrane protein</topology>
    </subcellularLocation>
</comment>
<evidence type="ECO:0000256" key="1">
    <source>
        <dbReference type="ARBA" id="ARBA00022448"/>
    </source>
</evidence>
<keyword evidence="8 9" id="KW-0472">Membrane</keyword>
<dbReference type="HAMAP" id="MF_00275">
    <property type="entry name" value="KdpA"/>
    <property type="match status" value="1"/>
</dbReference>
<reference evidence="10 11" key="1">
    <citation type="submission" date="2018-05" db="EMBL/GenBank/DDBJ databases">
        <title>Genomic Encyclopedia of Type Strains, Phase IV (KMG-IV): sequencing the most valuable type-strain genomes for metagenomic binning, comparative biology and taxonomic classification.</title>
        <authorList>
            <person name="Goeker M."/>
        </authorList>
    </citation>
    <scope>NUCLEOTIDE SEQUENCE [LARGE SCALE GENOMIC DNA]</scope>
    <source>
        <strain evidence="10 11">DSM 16791</strain>
    </source>
</reference>
<comment type="caution">
    <text evidence="10">The sequence shown here is derived from an EMBL/GenBank/DDBJ whole genome shotgun (WGS) entry which is preliminary data.</text>
</comment>
<evidence type="ECO:0000256" key="2">
    <source>
        <dbReference type="ARBA" id="ARBA00022475"/>
    </source>
</evidence>
<evidence type="ECO:0000256" key="9">
    <source>
        <dbReference type="HAMAP-Rule" id="MF_00275"/>
    </source>
</evidence>
<comment type="subunit">
    <text evidence="9">The system is composed of three essential subunits: KdpA, KdpB and KdpC.</text>
</comment>
<evidence type="ECO:0000256" key="5">
    <source>
        <dbReference type="ARBA" id="ARBA00022958"/>
    </source>
</evidence>
<organism evidence="10 11">
    <name type="scientific">Hoeflea marina</name>
    <dbReference type="NCBI Taxonomy" id="274592"/>
    <lineage>
        <taxon>Bacteria</taxon>
        <taxon>Pseudomonadati</taxon>
        <taxon>Pseudomonadota</taxon>
        <taxon>Alphaproteobacteria</taxon>
        <taxon>Hyphomicrobiales</taxon>
        <taxon>Rhizobiaceae</taxon>
        <taxon>Hoeflea</taxon>
    </lineage>
</organism>
<dbReference type="RefSeq" id="WP_110033203.1">
    <property type="nucleotide sequence ID" value="NZ_QGTR01000004.1"/>
</dbReference>
<feature type="transmembrane region" description="Helical" evidence="9">
    <location>
        <begin position="367"/>
        <end position="395"/>
    </location>
</feature>
<evidence type="ECO:0000313" key="10">
    <source>
        <dbReference type="EMBL" id="PWV99052.1"/>
    </source>
</evidence>
<keyword evidence="2 9" id="KW-1003">Cell membrane</keyword>